<evidence type="ECO:0000256" key="4">
    <source>
        <dbReference type="ARBA" id="ARBA00022692"/>
    </source>
</evidence>
<feature type="transmembrane region" description="Helical" evidence="8">
    <location>
        <begin position="360"/>
        <end position="386"/>
    </location>
</feature>
<keyword evidence="7 8" id="KW-0472">Membrane</keyword>
<comment type="caution">
    <text evidence="9">The sequence shown here is derived from an EMBL/GenBank/DDBJ whole genome shotgun (WGS) entry which is preliminary data.</text>
</comment>
<feature type="transmembrane region" description="Helical" evidence="8">
    <location>
        <begin position="296"/>
        <end position="316"/>
    </location>
</feature>
<name>A0A841HMA5_9GAMM</name>
<dbReference type="EMBL" id="JACHHZ010000003">
    <property type="protein sequence ID" value="MBB6093734.1"/>
    <property type="molecule type" value="Genomic_DNA"/>
</dbReference>
<dbReference type="RefSeq" id="WP_184332405.1">
    <property type="nucleotide sequence ID" value="NZ_JACHHZ010000003.1"/>
</dbReference>
<dbReference type="PROSITE" id="PS01022">
    <property type="entry name" value="PTR2_1"/>
    <property type="match status" value="1"/>
</dbReference>
<comment type="subcellular location">
    <subcellularLocation>
        <location evidence="1">Cell membrane</location>
        <topology evidence="1">Multi-pass membrane protein</topology>
    </subcellularLocation>
</comment>
<organism evidence="9 10">
    <name type="scientific">Povalibacter uvarum</name>
    <dbReference type="NCBI Taxonomy" id="732238"/>
    <lineage>
        <taxon>Bacteria</taxon>
        <taxon>Pseudomonadati</taxon>
        <taxon>Pseudomonadota</taxon>
        <taxon>Gammaproteobacteria</taxon>
        <taxon>Steroidobacterales</taxon>
        <taxon>Steroidobacteraceae</taxon>
        <taxon>Povalibacter</taxon>
    </lineage>
</organism>
<dbReference type="GO" id="GO:1904680">
    <property type="term" value="F:peptide transmembrane transporter activity"/>
    <property type="evidence" value="ECO:0007669"/>
    <property type="project" value="InterPro"/>
</dbReference>
<dbReference type="InterPro" id="IPR005279">
    <property type="entry name" value="Dipep/tripep_permease"/>
</dbReference>
<keyword evidence="3" id="KW-1003">Cell membrane</keyword>
<feature type="transmembrane region" description="Helical" evidence="8">
    <location>
        <begin position="175"/>
        <end position="194"/>
    </location>
</feature>
<feature type="transmembrane region" description="Helical" evidence="8">
    <location>
        <begin position="246"/>
        <end position="265"/>
    </location>
</feature>
<dbReference type="Gene3D" id="1.20.1250.20">
    <property type="entry name" value="MFS general substrate transporter like domains"/>
    <property type="match status" value="2"/>
</dbReference>
<evidence type="ECO:0000256" key="5">
    <source>
        <dbReference type="ARBA" id="ARBA00022856"/>
    </source>
</evidence>
<keyword evidence="5" id="KW-0571">Peptide transport</keyword>
<feature type="transmembrane region" description="Helical" evidence="8">
    <location>
        <begin position="206"/>
        <end position="225"/>
    </location>
</feature>
<dbReference type="Proteomes" id="UP000588068">
    <property type="component" value="Unassembled WGS sequence"/>
</dbReference>
<reference evidence="9 10" key="1">
    <citation type="submission" date="2020-08" db="EMBL/GenBank/DDBJ databases">
        <title>Genomic Encyclopedia of Type Strains, Phase IV (KMG-IV): sequencing the most valuable type-strain genomes for metagenomic binning, comparative biology and taxonomic classification.</title>
        <authorList>
            <person name="Goeker M."/>
        </authorList>
    </citation>
    <scope>NUCLEOTIDE SEQUENCE [LARGE SCALE GENOMIC DNA]</scope>
    <source>
        <strain evidence="9 10">DSM 26723</strain>
    </source>
</reference>
<dbReference type="GO" id="GO:0005886">
    <property type="term" value="C:plasma membrane"/>
    <property type="evidence" value="ECO:0007669"/>
    <property type="project" value="UniProtKB-SubCell"/>
</dbReference>
<evidence type="ECO:0000313" key="10">
    <source>
        <dbReference type="Proteomes" id="UP000588068"/>
    </source>
</evidence>
<evidence type="ECO:0000256" key="8">
    <source>
        <dbReference type="SAM" id="Phobius"/>
    </source>
</evidence>
<dbReference type="Pfam" id="PF00854">
    <property type="entry name" value="PTR2"/>
    <property type="match status" value="2"/>
</dbReference>
<proteinExistence type="predicted"/>
<keyword evidence="10" id="KW-1185">Reference proteome</keyword>
<dbReference type="InterPro" id="IPR050171">
    <property type="entry name" value="MFS_Transporters"/>
</dbReference>
<keyword evidence="4 8" id="KW-0812">Transmembrane</keyword>
<dbReference type="InterPro" id="IPR036259">
    <property type="entry name" value="MFS_trans_sf"/>
</dbReference>
<evidence type="ECO:0000256" key="1">
    <source>
        <dbReference type="ARBA" id="ARBA00004651"/>
    </source>
</evidence>
<evidence type="ECO:0000256" key="6">
    <source>
        <dbReference type="ARBA" id="ARBA00022989"/>
    </source>
</evidence>
<evidence type="ECO:0000256" key="7">
    <source>
        <dbReference type="ARBA" id="ARBA00023136"/>
    </source>
</evidence>
<keyword evidence="2" id="KW-0813">Transport</keyword>
<feature type="transmembrane region" description="Helical" evidence="8">
    <location>
        <begin position="328"/>
        <end position="348"/>
    </location>
</feature>
<feature type="transmembrane region" description="Helical" evidence="8">
    <location>
        <begin position="91"/>
        <end position="109"/>
    </location>
</feature>
<dbReference type="InterPro" id="IPR018456">
    <property type="entry name" value="PTR2_symporter_CS"/>
</dbReference>
<dbReference type="AlphaFoldDB" id="A0A841HMA5"/>
<keyword evidence="6 8" id="KW-1133">Transmembrane helix</keyword>
<accession>A0A841HMA5</accession>
<evidence type="ECO:0000256" key="3">
    <source>
        <dbReference type="ARBA" id="ARBA00022475"/>
    </source>
</evidence>
<evidence type="ECO:0000256" key="2">
    <source>
        <dbReference type="ARBA" id="ARBA00022448"/>
    </source>
</evidence>
<gene>
    <name evidence="9" type="ORF">HNQ60_002615</name>
</gene>
<feature type="transmembrane region" description="Helical" evidence="8">
    <location>
        <begin position="425"/>
        <end position="445"/>
    </location>
</feature>
<sequence>MTTAIDTPTQSNPARDDRTFLGQPRGLAYIVFTEAWERFSFYGMQALLVLYMTGHLLQPGNVENVAGFAAFRSGIEAVFGQLSLQALASQIFGLYIGMIYFMPVLGGLLGDRVLGRRKAVTAGAALMAAGHFLMAFEAAFLLALFSLILGSGLLKGNLAAQVGGLYAKNDPRRDTAFSLYCMSINVGAFIAPLVCGTLGELYGWHYGFGAAGVGMLVGIVIYLSGRNHLPVDRVADRSERVKLQPGEGRVIAALLGVLAITGLFWTGQTQVWNTYPIWIRDHVDRDLFGLSIPVTWFQSLDSLAVLVFAPVVIWFWRWQAKRRSEPGDLVKIALGCAFFAIACFLLSVGEWFAGEGKTALLWPAAFHFVCAAGYLYAAPIALALVSRAAPVSVNAMMVGAYYLALFAGGIVSGWLGRFFEAMSPASFWLMHAAIVGSGAVLILLLRPLLIRELRLDTARGE</sequence>
<dbReference type="InterPro" id="IPR000109">
    <property type="entry name" value="POT_fam"/>
</dbReference>
<dbReference type="NCBIfam" id="TIGR00924">
    <property type="entry name" value="yjdL_sub1_fam"/>
    <property type="match status" value="1"/>
</dbReference>
<evidence type="ECO:0000313" key="9">
    <source>
        <dbReference type="EMBL" id="MBB6093734.1"/>
    </source>
</evidence>
<feature type="transmembrane region" description="Helical" evidence="8">
    <location>
        <begin position="129"/>
        <end position="154"/>
    </location>
</feature>
<dbReference type="CDD" id="cd17346">
    <property type="entry name" value="MFS_DtpA_like"/>
    <property type="match status" value="1"/>
</dbReference>
<feature type="transmembrane region" description="Helical" evidence="8">
    <location>
        <begin position="398"/>
        <end position="419"/>
    </location>
</feature>
<keyword evidence="5" id="KW-0653">Protein transport</keyword>
<protein>
    <submittedName>
        <fullName evidence="9">POT family proton-dependent oligopeptide transporter</fullName>
    </submittedName>
</protein>
<dbReference type="SUPFAM" id="SSF103473">
    <property type="entry name" value="MFS general substrate transporter"/>
    <property type="match status" value="1"/>
</dbReference>
<dbReference type="PANTHER" id="PTHR23517">
    <property type="entry name" value="RESISTANCE PROTEIN MDTM, PUTATIVE-RELATED-RELATED"/>
    <property type="match status" value="1"/>
</dbReference>
<dbReference type="PANTHER" id="PTHR23517:SF15">
    <property type="entry name" value="PROTON-DEPENDENT OLIGOPEPTIDE FAMILY TRANSPORT PROTEIN"/>
    <property type="match status" value="1"/>
</dbReference>
<dbReference type="GO" id="GO:0006857">
    <property type="term" value="P:oligopeptide transport"/>
    <property type="evidence" value="ECO:0007669"/>
    <property type="project" value="InterPro"/>
</dbReference>